<sequence length="561" mass="64003">MGGQKSKSTIPKSTVSAATSRTTTSDTTQPRRRMVQNYLVIWVDGNIDENTEDCRNTLAQLRAVVSEVNVCTTPEGCIEFLNEMDDGKAFIISSGALGQHLVADIHGMPKVDAIYIFCGNKARQWLWTKDWPKIRGVFTSINPICESLKKVARECDHDSIPMSFVPKRCTSDAASNEQNFNQLPPTYMYSVIFKDIILEINDDDAKSIKALEIYCKKKNIPDAEINELKSKYHQKSPVWWYTCEMFLYGMLNCGLRSLDMEAMSKLGFFIRSLHLQLKQLHQQQSANFRKPFTVYRGQGMTKEDFQNLLDSKGGLLSFNNFLSTSMERKVGMEFVERTMKKNPDVVGVIFIMTIDQSKISTSNTPFAMIDEHSAIPSEQEILFTMHTVFRVVEMKQTAKNNRLWEVQLTITDDNDPQLAGLTDCIKEEIGGTGWHRMGKLMLQVGHFDQAEELYQELLKNASTDSDRAYIYHQLGVMNYYQGKYPEAVKFYEKDLEIERKTLPEDDASLTDLYNDMGLVYNNMGEYSKPQKYNEKDIAIKKISLPPTHPDLATSYNNIGSV</sequence>
<evidence type="ECO:0000256" key="4">
    <source>
        <dbReference type="SAM" id="MobiDB-lite"/>
    </source>
</evidence>
<feature type="non-terminal residue" evidence="5">
    <location>
        <position position="561"/>
    </location>
</feature>
<proteinExistence type="predicted"/>
<dbReference type="AlphaFoldDB" id="A0A820GYJ3"/>
<dbReference type="InterPro" id="IPR019734">
    <property type="entry name" value="TPR_rpt"/>
</dbReference>
<dbReference type="Gene3D" id="1.25.40.10">
    <property type="entry name" value="Tetratricopeptide repeat domain"/>
    <property type="match status" value="1"/>
</dbReference>
<dbReference type="Pfam" id="PF13424">
    <property type="entry name" value="TPR_12"/>
    <property type="match status" value="1"/>
</dbReference>
<dbReference type="PANTHER" id="PTHR45641">
    <property type="entry name" value="TETRATRICOPEPTIDE REPEAT PROTEIN (AFU_ORTHOLOGUE AFUA_6G03870)"/>
    <property type="match status" value="1"/>
</dbReference>
<gene>
    <name evidence="5" type="ORF">UXM345_LOCUS32553</name>
</gene>
<dbReference type="InterPro" id="IPR011990">
    <property type="entry name" value="TPR-like_helical_dom_sf"/>
</dbReference>
<protein>
    <submittedName>
        <fullName evidence="5">Uncharacterized protein</fullName>
    </submittedName>
</protein>
<evidence type="ECO:0000313" key="6">
    <source>
        <dbReference type="Proteomes" id="UP000663842"/>
    </source>
</evidence>
<dbReference type="SUPFAM" id="SSF56399">
    <property type="entry name" value="ADP-ribosylation"/>
    <property type="match status" value="1"/>
</dbReference>
<feature type="compositionally biased region" description="Polar residues" evidence="4">
    <location>
        <begin position="1"/>
        <end position="12"/>
    </location>
</feature>
<dbReference type="SUPFAM" id="SSF48452">
    <property type="entry name" value="TPR-like"/>
    <property type="match status" value="1"/>
</dbReference>
<dbReference type="PROSITE" id="PS50005">
    <property type="entry name" value="TPR"/>
    <property type="match status" value="2"/>
</dbReference>
<evidence type="ECO:0000256" key="1">
    <source>
        <dbReference type="ARBA" id="ARBA00022737"/>
    </source>
</evidence>
<dbReference type="Gene3D" id="3.90.176.10">
    <property type="entry name" value="Toxin ADP-ribosyltransferase, Chain A, domain 1"/>
    <property type="match status" value="1"/>
</dbReference>
<evidence type="ECO:0000313" key="5">
    <source>
        <dbReference type="EMBL" id="CAF4284993.1"/>
    </source>
</evidence>
<feature type="region of interest" description="Disordered" evidence="4">
    <location>
        <begin position="1"/>
        <end position="29"/>
    </location>
</feature>
<keyword evidence="2 3" id="KW-0802">TPR repeat</keyword>
<feature type="compositionally biased region" description="Low complexity" evidence="4">
    <location>
        <begin position="13"/>
        <end position="28"/>
    </location>
</feature>
<feature type="repeat" description="TPR" evidence="3">
    <location>
        <begin position="431"/>
        <end position="464"/>
    </location>
</feature>
<comment type="caution">
    <text evidence="5">The sequence shown here is derived from an EMBL/GenBank/DDBJ whole genome shotgun (WGS) entry which is preliminary data.</text>
</comment>
<reference evidence="5" key="1">
    <citation type="submission" date="2021-02" db="EMBL/GenBank/DDBJ databases">
        <authorList>
            <person name="Nowell W R."/>
        </authorList>
    </citation>
    <scope>NUCLEOTIDE SEQUENCE</scope>
</reference>
<dbReference type="PROSITE" id="PS51996">
    <property type="entry name" value="TR_MART"/>
    <property type="match status" value="1"/>
</dbReference>
<dbReference type="PANTHER" id="PTHR45641:SF1">
    <property type="entry name" value="AAA+ ATPASE DOMAIN-CONTAINING PROTEIN"/>
    <property type="match status" value="1"/>
</dbReference>
<feature type="repeat" description="TPR" evidence="3">
    <location>
        <begin position="468"/>
        <end position="501"/>
    </location>
</feature>
<dbReference type="Proteomes" id="UP000663842">
    <property type="component" value="Unassembled WGS sequence"/>
</dbReference>
<organism evidence="5 6">
    <name type="scientific">Rotaria magnacalcarata</name>
    <dbReference type="NCBI Taxonomy" id="392030"/>
    <lineage>
        <taxon>Eukaryota</taxon>
        <taxon>Metazoa</taxon>
        <taxon>Spiralia</taxon>
        <taxon>Gnathifera</taxon>
        <taxon>Rotifera</taxon>
        <taxon>Eurotatoria</taxon>
        <taxon>Bdelloidea</taxon>
        <taxon>Philodinida</taxon>
        <taxon>Philodinidae</taxon>
        <taxon>Rotaria</taxon>
    </lineage>
</organism>
<keyword evidence="1" id="KW-0677">Repeat</keyword>
<evidence type="ECO:0000256" key="3">
    <source>
        <dbReference type="PROSITE-ProRule" id="PRU00339"/>
    </source>
</evidence>
<accession>A0A820GYJ3</accession>
<name>A0A820GYJ3_9BILA</name>
<dbReference type="EMBL" id="CAJOBF010010020">
    <property type="protein sequence ID" value="CAF4284993.1"/>
    <property type="molecule type" value="Genomic_DNA"/>
</dbReference>
<dbReference type="SMART" id="SM00028">
    <property type="entry name" value="TPR"/>
    <property type="match status" value="2"/>
</dbReference>
<evidence type="ECO:0000256" key="2">
    <source>
        <dbReference type="ARBA" id="ARBA00022803"/>
    </source>
</evidence>